<name>A0A430B2I2_9ENTE</name>
<evidence type="ECO:0000256" key="6">
    <source>
        <dbReference type="ARBA" id="ARBA00022777"/>
    </source>
</evidence>
<evidence type="ECO:0000313" key="13">
    <source>
        <dbReference type="Proteomes" id="UP000286773"/>
    </source>
</evidence>
<reference evidence="12 13" key="1">
    <citation type="submission" date="2017-05" db="EMBL/GenBank/DDBJ databases">
        <title>Vagococcus spp. assemblies.</title>
        <authorList>
            <person name="Gulvik C.A."/>
        </authorList>
    </citation>
    <scope>NUCLEOTIDE SEQUENCE [LARGE SCALE GENOMIC DNA]</scope>
    <source>
        <strain evidence="12 13">LMG 24798</strain>
    </source>
</reference>
<dbReference type="InterPro" id="IPR006204">
    <property type="entry name" value="GHMP_kinase_N_dom"/>
</dbReference>
<dbReference type="UniPathway" id="UPA00056">
    <property type="reaction ID" value="UER00094"/>
</dbReference>
<dbReference type="InterPro" id="IPR014721">
    <property type="entry name" value="Ribsml_uS5_D2-typ_fold_subgr"/>
</dbReference>
<keyword evidence="7 9" id="KW-0067">ATP-binding</keyword>
<dbReference type="PANTHER" id="PTHR43527:SF2">
    <property type="entry name" value="4-DIPHOSPHOCYTIDYL-2-C-METHYL-D-ERYTHRITOL KINASE, CHLOROPLASTIC"/>
    <property type="match status" value="1"/>
</dbReference>
<evidence type="ECO:0000256" key="7">
    <source>
        <dbReference type="ARBA" id="ARBA00022840"/>
    </source>
</evidence>
<dbReference type="GO" id="GO:0016114">
    <property type="term" value="P:terpenoid biosynthetic process"/>
    <property type="evidence" value="ECO:0007669"/>
    <property type="project" value="UniProtKB-UniRule"/>
</dbReference>
<evidence type="ECO:0000256" key="3">
    <source>
        <dbReference type="ARBA" id="ARBA00017473"/>
    </source>
</evidence>
<evidence type="ECO:0000256" key="5">
    <source>
        <dbReference type="ARBA" id="ARBA00022741"/>
    </source>
</evidence>
<evidence type="ECO:0000256" key="9">
    <source>
        <dbReference type="HAMAP-Rule" id="MF_00061"/>
    </source>
</evidence>
<gene>
    <name evidence="9" type="primary">ispE</name>
    <name evidence="12" type="ORF">CBF27_00705</name>
</gene>
<dbReference type="InterPro" id="IPR013750">
    <property type="entry name" value="GHMP_kinase_C_dom"/>
</dbReference>
<dbReference type="Pfam" id="PF08544">
    <property type="entry name" value="GHMP_kinases_C"/>
    <property type="match status" value="1"/>
</dbReference>
<evidence type="ECO:0000313" key="12">
    <source>
        <dbReference type="EMBL" id="RSU14540.1"/>
    </source>
</evidence>
<evidence type="ECO:0000256" key="1">
    <source>
        <dbReference type="ARBA" id="ARBA00009684"/>
    </source>
</evidence>
<comment type="catalytic activity">
    <reaction evidence="9">
        <text>4-CDP-2-C-methyl-D-erythritol + ATP = 4-CDP-2-C-methyl-D-erythritol 2-phosphate + ADP + H(+)</text>
        <dbReference type="Rhea" id="RHEA:18437"/>
        <dbReference type="ChEBI" id="CHEBI:15378"/>
        <dbReference type="ChEBI" id="CHEBI:30616"/>
        <dbReference type="ChEBI" id="CHEBI:57823"/>
        <dbReference type="ChEBI" id="CHEBI:57919"/>
        <dbReference type="ChEBI" id="CHEBI:456216"/>
        <dbReference type="EC" id="2.7.1.148"/>
    </reaction>
</comment>
<dbReference type="OrthoDB" id="9809438at2"/>
<comment type="pathway">
    <text evidence="9">Isoprenoid biosynthesis; isopentenyl diphosphate biosynthesis via DXP pathway; isopentenyl diphosphate from 1-deoxy-D-xylulose 5-phosphate: step 3/6.</text>
</comment>
<keyword evidence="6 9" id="KW-0418">Kinase</keyword>
<dbReference type="Gene3D" id="3.30.70.890">
    <property type="entry name" value="GHMP kinase, C-terminal domain"/>
    <property type="match status" value="1"/>
</dbReference>
<keyword evidence="13" id="KW-1185">Reference proteome</keyword>
<feature type="domain" description="GHMP kinase N-terminal" evidence="10">
    <location>
        <begin position="66"/>
        <end position="143"/>
    </location>
</feature>
<dbReference type="AlphaFoldDB" id="A0A430B2I2"/>
<feature type="active site" evidence="9">
    <location>
        <position position="136"/>
    </location>
</feature>
<dbReference type="SUPFAM" id="SSF55060">
    <property type="entry name" value="GHMP Kinase, C-terminal domain"/>
    <property type="match status" value="1"/>
</dbReference>
<feature type="binding site" evidence="9">
    <location>
        <begin position="94"/>
        <end position="104"/>
    </location>
    <ligand>
        <name>ATP</name>
        <dbReference type="ChEBI" id="CHEBI:30616"/>
    </ligand>
</feature>
<dbReference type="EC" id="2.7.1.148" evidence="2 9"/>
<dbReference type="FunFam" id="3.30.70.890:FF:000006">
    <property type="entry name" value="4-diphosphocytidyl-2-C-methyl-D-erythritol kinase"/>
    <property type="match status" value="1"/>
</dbReference>
<dbReference type="InterPro" id="IPR020568">
    <property type="entry name" value="Ribosomal_Su5_D2-typ_SF"/>
</dbReference>
<dbReference type="SUPFAM" id="SSF54211">
    <property type="entry name" value="Ribosomal protein S5 domain 2-like"/>
    <property type="match status" value="1"/>
</dbReference>
<dbReference type="InterPro" id="IPR036554">
    <property type="entry name" value="GHMP_kinase_C_sf"/>
</dbReference>
<evidence type="ECO:0000259" key="10">
    <source>
        <dbReference type="Pfam" id="PF00288"/>
    </source>
</evidence>
<keyword evidence="9" id="KW-0414">Isoprene biosynthesis</keyword>
<evidence type="ECO:0000256" key="4">
    <source>
        <dbReference type="ARBA" id="ARBA00022679"/>
    </source>
</evidence>
<dbReference type="InterPro" id="IPR004424">
    <property type="entry name" value="IspE"/>
</dbReference>
<sequence>MEIIEKASAKINLGLDVLYKRDDGYHELEMIMASVDLSDYLTFTALDEDKIVITTDNGFLPVDGKNNIYQTIEIIKQHYAITKGVHVDLKKRIPVAAGLGGGSSDAAATFRGLNRLFELNMTYEDMAALSIPVGTDVPYCIYSRTALVKGVGEKVIPLARPIPQCWVVLVKPKLSVSTPKVFARLSLDDVTHPRIDKLQEAIETNDYDMLTRYLGNSLETYTMKKHPVVRQIKEKMLQFGADAAVMSGSGPTVFALCRKQSRAQRVANGLKGFCEEVYVVRTLNQ</sequence>
<dbReference type="GO" id="GO:0019288">
    <property type="term" value="P:isopentenyl diphosphate biosynthetic process, methylerythritol 4-phosphate pathway"/>
    <property type="evidence" value="ECO:0007669"/>
    <property type="project" value="UniProtKB-UniRule"/>
</dbReference>
<protein>
    <recommendedName>
        <fullName evidence="3 9">4-diphosphocytidyl-2-C-methyl-D-erythritol kinase</fullName>
        <shortName evidence="9">CMK</shortName>
        <ecNumber evidence="2 9">2.7.1.148</ecNumber>
    </recommendedName>
    <alternativeName>
        <fullName evidence="8 9">4-(cytidine-5'-diphospho)-2-C-methyl-D-erythritol kinase</fullName>
    </alternativeName>
</protein>
<dbReference type="GO" id="GO:0050515">
    <property type="term" value="F:4-(cytidine 5'-diphospho)-2-C-methyl-D-erythritol kinase activity"/>
    <property type="evidence" value="ECO:0007669"/>
    <property type="project" value="UniProtKB-UniRule"/>
</dbReference>
<dbReference type="Proteomes" id="UP000286773">
    <property type="component" value="Unassembled WGS sequence"/>
</dbReference>
<dbReference type="GO" id="GO:0005524">
    <property type="term" value="F:ATP binding"/>
    <property type="evidence" value="ECO:0007669"/>
    <property type="project" value="UniProtKB-UniRule"/>
</dbReference>
<dbReference type="HAMAP" id="MF_00061">
    <property type="entry name" value="IspE"/>
    <property type="match status" value="1"/>
</dbReference>
<comment type="caution">
    <text evidence="12">The sequence shown here is derived from an EMBL/GenBank/DDBJ whole genome shotgun (WGS) entry which is preliminary data.</text>
</comment>
<evidence type="ECO:0000256" key="2">
    <source>
        <dbReference type="ARBA" id="ARBA00012052"/>
    </source>
</evidence>
<organism evidence="12 13">
    <name type="scientific">Vagococcus acidifermentans</name>
    <dbReference type="NCBI Taxonomy" id="564710"/>
    <lineage>
        <taxon>Bacteria</taxon>
        <taxon>Bacillati</taxon>
        <taxon>Bacillota</taxon>
        <taxon>Bacilli</taxon>
        <taxon>Lactobacillales</taxon>
        <taxon>Enterococcaceae</taxon>
        <taxon>Vagococcus</taxon>
    </lineage>
</organism>
<keyword evidence="5 9" id="KW-0547">Nucleotide-binding</keyword>
<comment type="similarity">
    <text evidence="1 9">Belongs to the GHMP kinase family. IspE subfamily.</text>
</comment>
<dbReference type="RefSeq" id="WP_126811374.1">
    <property type="nucleotide sequence ID" value="NZ_NGKC01000001.1"/>
</dbReference>
<dbReference type="EMBL" id="NGKC01000001">
    <property type="protein sequence ID" value="RSU14540.1"/>
    <property type="molecule type" value="Genomic_DNA"/>
</dbReference>
<feature type="domain" description="GHMP kinase C-terminal" evidence="11">
    <location>
        <begin position="199"/>
        <end position="274"/>
    </location>
</feature>
<feature type="active site" evidence="9">
    <location>
        <position position="10"/>
    </location>
</feature>
<proteinExistence type="inferred from homology"/>
<dbReference type="NCBIfam" id="TIGR00154">
    <property type="entry name" value="ispE"/>
    <property type="match status" value="1"/>
</dbReference>
<dbReference type="Gene3D" id="3.30.230.10">
    <property type="match status" value="1"/>
</dbReference>
<dbReference type="Pfam" id="PF00288">
    <property type="entry name" value="GHMP_kinases_N"/>
    <property type="match status" value="1"/>
</dbReference>
<evidence type="ECO:0000256" key="8">
    <source>
        <dbReference type="ARBA" id="ARBA00032554"/>
    </source>
</evidence>
<comment type="function">
    <text evidence="9">Catalyzes the phosphorylation of the position 2 hydroxy group of 4-diphosphocytidyl-2C-methyl-D-erythritol.</text>
</comment>
<dbReference type="NCBIfam" id="NF011202">
    <property type="entry name" value="PRK14608.1"/>
    <property type="match status" value="1"/>
</dbReference>
<dbReference type="PIRSF" id="PIRSF010376">
    <property type="entry name" value="IspE"/>
    <property type="match status" value="1"/>
</dbReference>
<evidence type="ECO:0000259" key="11">
    <source>
        <dbReference type="Pfam" id="PF08544"/>
    </source>
</evidence>
<accession>A0A430B2I2</accession>
<dbReference type="PANTHER" id="PTHR43527">
    <property type="entry name" value="4-DIPHOSPHOCYTIDYL-2-C-METHYL-D-ERYTHRITOL KINASE, CHLOROPLASTIC"/>
    <property type="match status" value="1"/>
</dbReference>
<keyword evidence="4 9" id="KW-0808">Transferase</keyword>